<dbReference type="InterPro" id="IPR004255">
    <property type="entry name" value="O-acyltransferase_WSD1_N"/>
</dbReference>
<evidence type="ECO:0000256" key="10">
    <source>
        <dbReference type="ARBA" id="ARBA00048109"/>
    </source>
</evidence>
<evidence type="ECO:0000256" key="11">
    <source>
        <dbReference type="RuleBase" id="RU361241"/>
    </source>
</evidence>
<dbReference type="Gene3D" id="3.30.559.10">
    <property type="entry name" value="Chloramphenicol acetyltransferase-like domain"/>
    <property type="match status" value="1"/>
</dbReference>
<evidence type="ECO:0000256" key="3">
    <source>
        <dbReference type="ARBA" id="ARBA00009587"/>
    </source>
</evidence>
<evidence type="ECO:0000259" key="13">
    <source>
        <dbReference type="Pfam" id="PF06974"/>
    </source>
</evidence>
<comment type="caution">
    <text evidence="14">The sequence shown here is derived from an EMBL/GenBank/DDBJ whole genome shotgun (WGS) entry which is preliminary data.</text>
</comment>
<dbReference type="Proteomes" id="UP001160130">
    <property type="component" value="Unassembled WGS sequence"/>
</dbReference>
<keyword evidence="9 11" id="KW-0012">Acyltransferase</keyword>
<comment type="catalytic activity">
    <reaction evidence="10 11">
        <text>an acyl-CoA + a 1,2-diacyl-sn-glycerol = a triacyl-sn-glycerol + CoA</text>
        <dbReference type="Rhea" id="RHEA:10868"/>
        <dbReference type="ChEBI" id="CHEBI:17815"/>
        <dbReference type="ChEBI" id="CHEBI:57287"/>
        <dbReference type="ChEBI" id="CHEBI:58342"/>
        <dbReference type="ChEBI" id="CHEBI:64615"/>
        <dbReference type="EC" id="2.3.1.20"/>
    </reaction>
</comment>
<evidence type="ECO:0000256" key="9">
    <source>
        <dbReference type="ARBA" id="ARBA00023315"/>
    </source>
</evidence>
<evidence type="ECO:0000256" key="5">
    <source>
        <dbReference type="ARBA" id="ARBA00022516"/>
    </source>
</evidence>
<dbReference type="InterPro" id="IPR014292">
    <property type="entry name" value="Acyl_transf_WS/DGAT"/>
</dbReference>
<accession>A0ABT6KVY2</accession>
<dbReference type="InterPro" id="IPR045034">
    <property type="entry name" value="O-acyltransferase_WSD1-like"/>
</dbReference>
<dbReference type="RefSeq" id="WP_280830671.1">
    <property type="nucleotide sequence ID" value="NZ_JARXVE010000001.1"/>
</dbReference>
<dbReference type="InterPro" id="IPR023213">
    <property type="entry name" value="CAT-like_dom_sf"/>
</dbReference>
<comment type="pathway">
    <text evidence="2">Lipid metabolism.</text>
</comment>
<dbReference type="EC" id="2.3.1.20" evidence="4 11"/>
<protein>
    <recommendedName>
        <fullName evidence="4 11">Diacylglycerol O-acyltransferase</fullName>
        <ecNumber evidence="4 11">2.3.1.20</ecNumber>
    </recommendedName>
</protein>
<evidence type="ECO:0000256" key="7">
    <source>
        <dbReference type="ARBA" id="ARBA00022798"/>
    </source>
</evidence>
<evidence type="ECO:0000256" key="8">
    <source>
        <dbReference type="ARBA" id="ARBA00023098"/>
    </source>
</evidence>
<evidence type="ECO:0000313" key="14">
    <source>
        <dbReference type="EMBL" id="MDH6194015.1"/>
    </source>
</evidence>
<evidence type="ECO:0000256" key="2">
    <source>
        <dbReference type="ARBA" id="ARBA00005189"/>
    </source>
</evidence>
<dbReference type="PANTHER" id="PTHR31650:SF1">
    <property type="entry name" value="WAX ESTER SYNTHASE_DIACYLGLYCEROL ACYLTRANSFERASE 4-RELATED"/>
    <property type="match status" value="1"/>
</dbReference>
<dbReference type="NCBIfam" id="TIGR02946">
    <property type="entry name" value="acyl_WS_DGAT"/>
    <property type="match status" value="1"/>
</dbReference>
<evidence type="ECO:0000259" key="12">
    <source>
        <dbReference type="Pfam" id="PF03007"/>
    </source>
</evidence>
<organism evidence="14 15">
    <name type="scientific">Mycolicibacterium frederiksbergense</name>
    <dbReference type="NCBI Taxonomy" id="117567"/>
    <lineage>
        <taxon>Bacteria</taxon>
        <taxon>Bacillati</taxon>
        <taxon>Actinomycetota</taxon>
        <taxon>Actinomycetes</taxon>
        <taxon>Mycobacteriales</taxon>
        <taxon>Mycobacteriaceae</taxon>
        <taxon>Mycolicibacterium</taxon>
    </lineage>
</organism>
<comment type="similarity">
    <text evidence="3 11">Belongs to the long-chain O-acyltransferase family.</text>
</comment>
<reference evidence="14 15" key="1">
    <citation type="submission" date="2023-04" db="EMBL/GenBank/DDBJ databases">
        <title>Forest soil microbial communities from Buena Vista Peninsula, Colon Province, Panama.</title>
        <authorList>
            <person name="Bouskill N."/>
        </authorList>
    </citation>
    <scope>NUCLEOTIDE SEQUENCE [LARGE SCALE GENOMIC DNA]</scope>
    <source>
        <strain evidence="14 15">AC80</strain>
    </source>
</reference>
<keyword evidence="5 11" id="KW-0444">Lipid biosynthesis</keyword>
<dbReference type="SUPFAM" id="SSF52777">
    <property type="entry name" value="CoA-dependent acyltransferases"/>
    <property type="match status" value="1"/>
</dbReference>
<feature type="domain" description="O-acyltransferase WSD1-like N-terminal" evidence="12">
    <location>
        <begin position="4"/>
        <end position="261"/>
    </location>
</feature>
<name>A0ABT6KVY2_9MYCO</name>
<evidence type="ECO:0000313" key="15">
    <source>
        <dbReference type="Proteomes" id="UP001160130"/>
    </source>
</evidence>
<keyword evidence="7 11" id="KW-0319">Glycerol metabolism</keyword>
<dbReference type="GO" id="GO:0004144">
    <property type="term" value="F:diacylglycerol O-acyltransferase activity"/>
    <property type="evidence" value="ECO:0007669"/>
    <property type="project" value="UniProtKB-EC"/>
</dbReference>
<dbReference type="GO" id="GO:0047196">
    <property type="term" value="F:long-chain-alcohol O-fatty-acyltransferase activity"/>
    <property type="evidence" value="ECO:0007669"/>
    <property type="project" value="UniProtKB-EC"/>
</dbReference>
<dbReference type="Pfam" id="PF03007">
    <property type="entry name" value="WS_DGAT_cat"/>
    <property type="match status" value="1"/>
</dbReference>
<dbReference type="PANTHER" id="PTHR31650">
    <property type="entry name" value="O-ACYLTRANSFERASE (WSD1-LIKE) FAMILY PROTEIN"/>
    <property type="match status" value="1"/>
</dbReference>
<feature type="domain" description="O-acyltransferase WSD1 C-terminal" evidence="13">
    <location>
        <begin position="304"/>
        <end position="444"/>
    </location>
</feature>
<evidence type="ECO:0000256" key="6">
    <source>
        <dbReference type="ARBA" id="ARBA00022679"/>
    </source>
</evidence>
<dbReference type="Pfam" id="PF06974">
    <property type="entry name" value="WS_DGAT_C"/>
    <property type="match status" value="1"/>
</dbReference>
<sequence length="457" mass="49925">MDRLSRLDAGFLEAEDSDRHVSLAIGALSVIAGPMPSYESLIAGLTERILSVSRFRQVLRGHPMDLAAPDWVDDPEFDISHHLRHSALPSPGDDADLFRFAAETMEQRLDRERPLWECWIIEGLAEGRWAILMKIHHCIADGIATMHMLSGLSDGGVEDTFANRIHASRQVSERRRSTSRLSLNPLSWLGATWRAAGTATGAATLAAEGAVEITSGLLRQASPSPLVGPLTGLRRYSAVRVPLADTEKVCSVHGVTVNDVALAAITNSFREGLIRRGITPRRNSLPTLVPVSMRSGQALNATDNRVSMLLPYLPVEKTGPVEQLRTVHNRLSRAKRSGQREASSIFVAAMNVVPFPLTAWAVRALTRLPQRGVVTLATNVPGPRRRMRIMGREVLCVYPIPPIAVQLRTVIAILSYADDLVFGITADYDAAPDVDELTQGIADTVMRLAVEDTRAGR</sequence>
<keyword evidence="8 11" id="KW-0443">Lipid metabolism</keyword>
<comment type="pathway">
    <text evidence="1 11">Glycerolipid metabolism; triacylglycerol biosynthesis.</text>
</comment>
<dbReference type="EMBL" id="JARXVE010000001">
    <property type="protein sequence ID" value="MDH6194015.1"/>
    <property type="molecule type" value="Genomic_DNA"/>
</dbReference>
<evidence type="ECO:0000256" key="1">
    <source>
        <dbReference type="ARBA" id="ARBA00004771"/>
    </source>
</evidence>
<keyword evidence="15" id="KW-1185">Reference proteome</keyword>
<dbReference type="InterPro" id="IPR009721">
    <property type="entry name" value="O-acyltransferase_WSD1_C"/>
</dbReference>
<gene>
    <name evidence="14" type="ORF">M2272_000636</name>
</gene>
<evidence type="ECO:0000256" key="4">
    <source>
        <dbReference type="ARBA" id="ARBA00013244"/>
    </source>
</evidence>
<keyword evidence="6 11" id="KW-0808">Transferase</keyword>
<proteinExistence type="inferred from homology"/>